<organism evidence="12">
    <name type="scientific">Opisthorchis sudarikovi</name>
    <dbReference type="NCBI Taxonomy" id="2518659"/>
    <lineage>
        <taxon>Eukaryota</taxon>
        <taxon>Metazoa</taxon>
        <taxon>Spiralia</taxon>
        <taxon>Lophotrochozoa</taxon>
        <taxon>Platyhelminthes</taxon>
        <taxon>Trematoda</taxon>
        <taxon>Digenea</taxon>
        <taxon>Opisthorchiida</taxon>
        <taxon>Opisthorchiata</taxon>
        <taxon>Opisthorchiidae</taxon>
        <taxon>Opisthorchis</taxon>
    </lineage>
</organism>
<comment type="subcellular location">
    <subcellularLocation>
        <location evidence="1">Membrane</location>
        <topology evidence="1">Multi-pass membrane protein</topology>
    </subcellularLocation>
</comment>
<keyword evidence="10" id="KW-0066">ATP synthesis</keyword>
<keyword evidence="12" id="KW-0496">Mitochondrion</keyword>
<geneLocation type="mitochondrion" evidence="12"/>
<dbReference type="GO" id="GO:0015078">
    <property type="term" value="F:proton transmembrane transporter activity"/>
    <property type="evidence" value="ECO:0007669"/>
    <property type="project" value="InterPro"/>
</dbReference>
<keyword evidence="6" id="KW-0375">Hydrogen ion transport</keyword>
<dbReference type="EMBL" id="MK033132">
    <property type="protein sequence ID" value="QBE89937.1"/>
    <property type="molecule type" value="Genomic_DNA"/>
</dbReference>
<evidence type="ECO:0000256" key="8">
    <source>
        <dbReference type="ARBA" id="ARBA00023065"/>
    </source>
</evidence>
<proteinExistence type="inferred from homology"/>
<keyword evidence="8" id="KW-0406">Ion transport</keyword>
<name>A0A411LC89_9TREM</name>
<feature type="transmembrane region" description="Helical" evidence="11">
    <location>
        <begin position="12"/>
        <end position="38"/>
    </location>
</feature>
<evidence type="ECO:0000256" key="2">
    <source>
        <dbReference type="ARBA" id="ARBA00006810"/>
    </source>
</evidence>
<protein>
    <submittedName>
        <fullName evidence="12">ATP synthase F0 subunit 6</fullName>
    </submittedName>
</protein>
<feature type="transmembrane region" description="Helical" evidence="11">
    <location>
        <begin position="45"/>
        <end position="68"/>
    </location>
</feature>
<gene>
    <name evidence="12" type="primary">ATP6</name>
</gene>
<dbReference type="InterPro" id="IPR000568">
    <property type="entry name" value="ATP_synth_F0_asu"/>
</dbReference>
<keyword evidence="7 11" id="KW-1133">Transmembrane helix</keyword>
<dbReference type="Gene3D" id="1.20.120.220">
    <property type="entry name" value="ATP synthase, F0 complex, subunit A"/>
    <property type="match status" value="1"/>
</dbReference>
<evidence type="ECO:0000256" key="7">
    <source>
        <dbReference type="ARBA" id="ARBA00022989"/>
    </source>
</evidence>
<reference evidence="12" key="1">
    <citation type="submission" date="2018-10" db="EMBL/GenBank/DDBJ databases">
        <authorList>
            <person name="Suleman S."/>
            <person name="Ma J."/>
            <person name="Zhu X.Q."/>
        </authorList>
    </citation>
    <scope>NUCLEOTIDE SEQUENCE</scope>
    <source>
        <strain evidence="12">Pakistan</strain>
    </source>
</reference>
<keyword evidence="3" id="KW-0813">Transport</keyword>
<feature type="transmembrane region" description="Helical" evidence="11">
    <location>
        <begin position="117"/>
        <end position="135"/>
    </location>
</feature>
<keyword evidence="9 11" id="KW-0472">Membrane</keyword>
<evidence type="ECO:0000313" key="12">
    <source>
        <dbReference type="EMBL" id="QBE89937.1"/>
    </source>
</evidence>
<evidence type="ECO:0000256" key="6">
    <source>
        <dbReference type="ARBA" id="ARBA00022781"/>
    </source>
</evidence>
<evidence type="ECO:0000256" key="11">
    <source>
        <dbReference type="SAM" id="Phobius"/>
    </source>
</evidence>
<evidence type="ECO:0000256" key="9">
    <source>
        <dbReference type="ARBA" id="ARBA00023136"/>
    </source>
</evidence>
<reference evidence="12" key="2">
    <citation type="journal article" date="2019" name="Parasitol. Res.">
        <title>Mitochondrial and nuclear ribosomal DNA dataset suggests that Hepatiarius sudarikovi Feizullaev, 1961 is a member of the genus Opisthorchis Blanchard, 1895 (Digenea: Opisthorchiidae).</title>
        <authorList>
            <person name="Suleman"/>
            <person name="Ma J."/>
            <person name="Khan M.S."/>
            <person name="Sun M.M."/>
            <person name="Muhammad N."/>
            <person name="He J.J."/>
            <person name="Zhu X.Q."/>
        </authorList>
    </citation>
    <scope>NUCLEOTIDE SEQUENCE</scope>
    <source>
        <strain evidence="12">Pakistan</strain>
    </source>
</reference>
<feature type="transmembrane region" description="Helical" evidence="11">
    <location>
        <begin position="141"/>
        <end position="165"/>
    </location>
</feature>
<evidence type="ECO:0000256" key="1">
    <source>
        <dbReference type="ARBA" id="ARBA00004141"/>
    </source>
</evidence>
<dbReference type="PRINTS" id="PR00123">
    <property type="entry name" value="ATPASEA"/>
</dbReference>
<evidence type="ECO:0000256" key="3">
    <source>
        <dbReference type="ARBA" id="ARBA00022448"/>
    </source>
</evidence>
<evidence type="ECO:0000256" key="4">
    <source>
        <dbReference type="ARBA" id="ARBA00022547"/>
    </source>
</evidence>
<evidence type="ECO:0000256" key="10">
    <source>
        <dbReference type="ARBA" id="ARBA00023310"/>
    </source>
</evidence>
<dbReference type="GO" id="GO:0015986">
    <property type="term" value="P:proton motive force-driven ATP synthesis"/>
    <property type="evidence" value="ECO:0007669"/>
    <property type="project" value="InterPro"/>
</dbReference>
<comment type="similarity">
    <text evidence="2">Belongs to the ATPase A chain family.</text>
</comment>
<accession>A0A411LC89</accession>
<dbReference type="InterPro" id="IPR035908">
    <property type="entry name" value="F0_ATP_A_sf"/>
</dbReference>
<dbReference type="SUPFAM" id="SSF81336">
    <property type="entry name" value="F1F0 ATP synthase subunit A"/>
    <property type="match status" value="1"/>
</dbReference>
<keyword evidence="4" id="KW-0138">CF(0)</keyword>
<evidence type="ECO:0000256" key="5">
    <source>
        <dbReference type="ARBA" id="ARBA00022692"/>
    </source>
</evidence>
<dbReference type="GO" id="GO:0045259">
    <property type="term" value="C:proton-transporting ATP synthase complex"/>
    <property type="evidence" value="ECO:0007669"/>
    <property type="project" value="UniProtKB-KW"/>
</dbReference>
<keyword evidence="5 11" id="KW-0812">Transmembrane</keyword>
<dbReference type="AlphaFoldDB" id="A0A411LC89"/>
<sequence>MFVSRLSGVFDYFSSVVVGGLSSLFYRLPLFVLFCGFLSLRLPYIFGMGGFALFIFFIVCPLFIGLFLSRVLGGGMGEFFSCFVPLGTPLWIAPFVCLAETLSYIVRPVVLMMRPFVNLSAGGLGGYALGVLSLFNSWVVLFLVLLFFYEIFVAVVHWFIVYSILSFSEDH</sequence>